<keyword evidence="1" id="KW-0472">Membrane</keyword>
<comment type="caution">
    <text evidence="2">The sequence shown here is derived from an EMBL/GenBank/DDBJ whole genome shotgun (WGS) entry which is preliminary data.</text>
</comment>
<evidence type="ECO:0000313" key="2">
    <source>
        <dbReference type="EMBL" id="NJC42463.1"/>
    </source>
</evidence>
<reference evidence="2 3" key="1">
    <citation type="submission" date="2020-03" db="EMBL/GenBank/DDBJ databases">
        <title>Genomic Encyclopedia of Type Strains, Phase IV (KMG-IV): sequencing the most valuable type-strain genomes for metagenomic binning, comparative biology and taxonomic classification.</title>
        <authorList>
            <person name="Goeker M."/>
        </authorList>
    </citation>
    <scope>NUCLEOTIDE SEQUENCE [LARGE SCALE GENOMIC DNA]</scope>
    <source>
        <strain evidence="2 3">DSM 4736</strain>
    </source>
</reference>
<keyword evidence="3" id="KW-1185">Reference proteome</keyword>
<dbReference type="EMBL" id="JAATJM010000002">
    <property type="protein sequence ID" value="NJC42463.1"/>
    <property type="molecule type" value="Genomic_DNA"/>
</dbReference>
<dbReference type="AlphaFoldDB" id="A0A7X5YMH7"/>
<dbReference type="Proteomes" id="UP000587415">
    <property type="component" value="Unassembled WGS sequence"/>
</dbReference>
<protein>
    <submittedName>
        <fullName evidence="2">Uncharacterized protein</fullName>
    </submittedName>
</protein>
<accession>A0A7X5YMH7</accession>
<name>A0A7X5YMH7_9CAUL</name>
<keyword evidence="1" id="KW-0812">Transmembrane</keyword>
<evidence type="ECO:0000313" key="3">
    <source>
        <dbReference type="Proteomes" id="UP000587415"/>
    </source>
</evidence>
<feature type="transmembrane region" description="Helical" evidence="1">
    <location>
        <begin position="12"/>
        <end position="35"/>
    </location>
</feature>
<evidence type="ECO:0000256" key="1">
    <source>
        <dbReference type="SAM" id="Phobius"/>
    </source>
</evidence>
<organism evidence="2 3">
    <name type="scientific">Brevundimonas alba</name>
    <dbReference type="NCBI Taxonomy" id="74314"/>
    <lineage>
        <taxon>Bacteria</taxon>
        <taxon>Pseudomonadati</taxon>
        <taxon>Pseudomonadota</taxon>
        <taxon>Alphaproteobacteria</taxon>
        <taxon>Caulobacterales</taxon>
        <taxon>Caulobacteraceae</taxon>
        <taxon>Brevundimonas</taxon>
    </lineage>
</organism>
<proteinExistence type="predicted"/>
<keyword evidence="1" id="KW-1133">Transmembrane helix</keyword>
<gene>
    <name evidence="2" type="ORF">GGQ87_002758</name>
</gene>
<sequence>MFDSILFFVSRNARVAVAITIVAASVSAATVIGWMTAPV</sequence>